<dbReference type="EMBL" id="JANJYI010000001">
    <property type="protein sequence ID" value="KAK2662694.1"/>
    <property type="molecule type" value="Genomic_DNA"/>
</dbReference>
<feature type="region of interest" description="Disordered" evidence="1">
    <location>
        <begin position="177"/>
        <end position="207"/>
    </location>
</feature>
<feature type="compositionally biased region" description="Pro residues" evidence="1">
    <location>
        <begin position="188"/>
        <end position="200"/>
    </location>
</feature>
<feature type="compositionally biased region" description="Low complexity" evidence="1">
    <location>
        <begin position="177"/>
        <end position="187"/>
    </location>
</feature>
<dbReference type="InterPro" id="IPR025315">
    <property type="entry name" value="DUF4220"/>
</dbReference>
<organism evidence="3 4">
    <name type="scientific">Dipteronia dyeriana</name>
    <dbReference type="NCBI Taxonomy" id="168575"/>
    <lineage>
        <taxon>Eukaryota</taxon>
        <taxon>Viridiplantae</taxon>
        <taxon>Streptophyta</taxon>
        <taxon>Embryophyta</taxon>
        <taxon>Tracheophyta</taxon>
        <taxon>Spermatophyta</taxon>
        <taxon>Magnoliopsida</taxon>
        <taxon>eudicotyledons</taxon>
        <taxon>Gunneridae</taxon>
        <taxon>Pentapetalae</taxon>
        <taxon>rosids</taxon>
        <taxon>malvids</taxon>
        <taxon>Sapindales</taxon>
        <taxon>Sapindaceae</taxon>
        <taxon>Hippocastanoideae</taxon>
        <taxon>Acereae</taxon>
        <taxon>Dipteronia</taxon>
    </lineage>
</organism>
<accession>A0AAE0CTD1</accession>
<evidence type="ECO:0000313" key="4">
    <source>
        <dbReference type="Proteomes" id="UP001280121"/>
    </source>
</evidence>
<protein>
    <recommendedName>
        <fullName evidence="2">DUF4220 domain-containing protein</fullName>
    </recommendedName>
</protein>
<reference evidence="3" key="1">
    <citation type="journal article" date="2023" name="Plant J.">
        <title>Genome sequences and population genomics provide insights into the demographic history, inbreeding, and mutation load of two 'living fossil' tree species of Dipteronia.</title>
        <authorList>
            <person name="Feng Y."/>
            <person name="Comes H.P."/>
            <person name="Chen J."/>
            <person name="Zhu S."/>
            <person name="Lu R."/>
            <person name="Zhang X."/>
            <person name="Li P."/>
            <person name="Qiu J."/>
            <person name="Olsen K.M."/>
            <person name="Qiu Y."/>
        </authorList>
    </citation>
    <scope>NUCLEOTIDE SEQUENCE</scope>
    <source>
        <strain evidence="3">KIB01</strain>
    </source>
</reference>
<dbReference type="Pfam" id="PF13968">
    <property type="entry name" value="DUF4220"/>
    <property type="match status" value="1"/>
</dbReference>
<feature type="domain" description="DUF4220" evidence="2">
    <location>
        <begin position="211"/>
        <end position="393"/>
    </location>
</feature>
<comment type="caution">
    <text evidence="3">The sequence shown here is derived from an EMBL/GenBank/DDBJ whole genome shotgun (WGS) entry which is preliminary data.</text>
</comment>
<evidence type="ECO:0000313" key="3">
    <source>
        <dbReference type="EMBL" id="KAK2662694.1"/>
    </source>
</evidence>
<name>A0AAE0CTD1_9ROSI</name>
<dbReference type="Proteomes" id="UP001280121">
    <property type="component" value="Unassembled WGS sequence"/>
</dbReference>
<proteinExistence type="predicted"/>
<evidence type="ECO:0000256" key="1">
    <source>
        <dbReference type="SAM" id="MobiDB-lite"/>
    </source>
</evidence>
<keyword evidence="4" id="KW-1185">Reference proteome</keyword>
<gene>
    <name evidence="3" type="ORF">Ddye_001268</name>
</gene>
<dbReference type="PANTHER" id="PTHR31325">
    <property type="entry name" value="OS01G0798800 PROTEIN-RELATED"/>
    <property type="match status" value="1"/>
</dbReference>
<evidence type="ECO:0000259" key="2">
    <source>
        <dbReference type="Pfam" id="PF13968"/>
    </source>
</evidence>
<sequence length="653" mass="75014">MGLQLSIADEWRPILGIQSSDPSIVRVTQIECRKQRLIRWRKLRLNNTTTWTTWLLKLPSATYGYSTKREVEEEEKQMTNPIPENVKKLWDKWNIRGVILFSLSLQTLLILLAPLRKGTANKLLILLIWTGKGRMSEPDPVQPDNIGFDDTAYHEFLQRQAYLESLNYPINPNPPLIISEPNSSQPSAPSPSPEPEPPVPNRNRSEPWSCLHLGGPDTITAFALEDNELWLRHLLGLIFQAVAAVYVFLQSLPKNILAVPAGLMFLAGIIKYLERTRALYLASLDRFRDSMLKQPDPGPNYAKLMEEYASKREARLPTQIIMIPEPDKESKPTRNVVFQGELNDLQVVHYAFLYFNIFKGLLVDLSFSFRERNESRDFFHSRTPEDAFRVIELWEFIFDELKRKSQFTDDPEAAKRISSAKGDWVLQDYGSKTDLSKLMSYDSDVAYDESLLLWHIATELVYHCDDKIDEKNYNDRDFSKVLSDYMLYLLVMQPTMMSAVAGIGKIRFRDTCDEAERFFTRKKLKANEEKKACEHIMSVNTDKMSDNVPISTDSIGTANIATGNETGSGSATTLNVQALLWKYVTKIDKVGKGGGNVSFRYNFCMNVYKGSYTRVKNHLMKVRGSEIASCSRVTNANVLEMYWKCKRQWKKWN</sequence>
<dbReference type="AlphaFoldDB" id="A0AAE0CTD1"/>